<dbReference type="EMBL" id="JAAAMG010000012">
    <property type="protein sequence ID" value="NDW05719.1"/>
    <property type="molecule type" value="Genomic_DNA"/>
</dbReference>
<protein>
    <submittedName>
        <fullName evidence="2">Uncharacterized protein</fullName>
    </submittedName>
</protein>
<reference evidence="2 3" key="1">
    <citation type="submission" date="2020-01" db="EMBL/GenBank/DDBJ databases">
        <title>Jiella pacifica sp. nov.</title>
        <authorList>
            <person name="Xue Z."/>
            <person name="Zhu S."/>
            <person name="Chen J."/>
            <person name="Yang J."/>
        </authorList>
    </citation>
    <scope>NUCLEOTIDE SEQUENCE [LARGE SCALE GENOMIC DNA]</scope>
    <source>
        <strain evidence="2 3">40Bstr34</strain>
    </source>
</reference>
<feature type="chain" id="PRO_5026889691" evidence="1">
    <location>
        <begin position="31"/>
        <end position="203"/>
    </location>
</feature>
<keyword evidence="1" id="KW-0732">Signal</keyword>
<proteinExistence type="predicted"/>
<evidence type="ECO:0000256" key="1">
    <source>
        <dbReference type="SAM" id="SignalP"/>
    </source>
</evidence>
<comment type="caution">
    <text evidence="2">The sequence shown here is derived from an EMBL/GenBank/DDBJ whole genome shotgun (WGS) entry which is preliminary data.</text>
</comment>
<dbReference type="Proteomes" id="UP000469011">
    <property type="component" value="Unassembled WGS sequence"/>
</dbReference>
<evidence type="ECO:0000313" key="3">
    <source>
        <dbReference type="Proteomes" id="UP000469011"/>
    </source>
</evidence>
<dbReference type="RefSeq" id="WP_163463978.1">
    <property type="nucleotide sequence ID" value="NZ_JAAAMG010000012.1"/>
</dbReference>
<organism evidence="2 3">
    <name type="scientific">Jiella pacifica</name>
    <dbReference type="NCBI Taxonomy" id="2696469"/>
    <lineage>
        <taxon>Bacteria</taxon>
        <taxon>Pseudomonadati</taxon>
        <taxon>Pseudomonadota</taxon>
        <taxon>Alphaproteobacteria</taxon>
        <taxon>Hyphomicrobiales</taxon>
        <taxon>Aurantimonadaceae</taxon>
        <taxon>Jiella</taxon>
    </lineage>
</organism>
<feature type="signal peptide" evidence="1">
    <location>
        <begin position="1"/>
        <end position="30"/>
    </location>
</feature>
<gene>
    <name evidence="2" type="ORF">GTK09_14940</name>
</gene>
<keyword evidence="3" id="KW-1185">Reference proteome</keyword>
<name>A0A6N9T7J2_9HYPH</name>
<sequence length="203" mass="22103">MTGAFKRIVLGLLVAVLAVAAGIVAAGAQAEAPRGWAAGPEEDAVIEIGQRFDCAGPGCPEDLSCLYALTPTRPPGSWPIDTAFMLDKERMPWADVEGWLFEKAKALRPNLAYDPLVRPSNFTARTEPKAVELQGGEYVVRDYRFLAKRGSLDLTTYMWSVKGRLRITFCLRPAAEASLRPTAPAVEALLADLRRKDAQEGSQ</sequence>
<accession>A0A6N9T7J2</accession>
<evidence type="ECO:0000313" key="2">
    <source>
        <dbReference type="EMBL" id="NDW05719.1"/>
    </source>
</evidence>
<dbReference type="AlphaFoldDB" id="A0A6N9T7J2"/>